<evidence type="ECO:0000256" key="1">
    <source>
        <dbReference type="ARBA" id="ARBA00022737"/>
    </source>
</evidence>
<name>A0A7S3PK06_9STRA</name>
<keyword evidence="1" id="KW-0677">Repeat</keyword>
<dbReference type="Pfam" id="PF16095">
    <property type="entry name" value="COR-A"/>
    <property type="match status" value="1"/>
</dbReference>
<dbReference type="EMBL" id="HBIN01015781">
    <property type="protein sequence ID" value="CAE0441853.1"/>
    <property type="molecule type" value="Transcribed_RNA"/>
</dbReference>
<evidence type="ECO:0000259" key="2">
    <source>
        <dbReference type="Pfam" id="PF16095"/>
    </source>
</evidence>
<proteinExistence type="predicted"/>
<sequence>MAEVEEMLSMFHELGVLVHLTTTQSLRQIVTMKPQWLIDGICRVIRDPDLHPIKDNEVENAGLTKDLSKMYESGLASWDLLEFLLVRNDRGEFRDQTHFLLDLMKHMILLSDWKFNKEKLYLIPSLLKDRPRNQLHGDLSENENGRVYLQSASACIFDFSKKFLPVGIFQRVVCICVSFASTLHTRNDFEIVSGIESYEPILYNNWAKIWLGPEVAMCLQQENESEILLSCIYVAPGDANSSNNQQNYPVTCYNIVLSTLRKLNADLMGNGLEWEIFFETLNKHESSANIASSDRFPLEEAKNRQLLPWFVEIEEIDDEAANTGVNATGDNKITDKHMSSLQIEEFLREI</sequence>
<reference evidence="3" key="1">
    <citation type="submission" date="2021-01" db="EMBL/GenBank/DDBJ databases">
        <authorList>
            <person name="Corre E."/>
            <person name="Pelletier E."/>
            <person name="Niang G."/>
            <person name="Scheremetjew M."/>
            <person name="Finn R."/>
            <person name="Kale V."/>
            <person name="Holt S."/>
            <person name="Cochrane G."/>
            <person name="Meng A."/>
            <person name="Brown T."/>
            <person name="Cohen L."/>
        </authorList>
    </citation>
    <scope>NUCLEOTIDE SEQUENCE</scope>
    <source>
        <strain evidence="3">GSBS06</strain>
    </source>
</reference>
<gene>
    <name evidence="3" type="ORF">ASTO00021_LOCUS11971</name>
</gene>
<organism evidence="3">
    <name type="scientific">Aplanochytrium stocchinoi</name>
    <dbReference type="NCBI Taxonomy" id="215587"/>
    <lineage>
        <taxon>Eukaryota</taxon>
        <taxon>Sar</taxon>
        <taxon>Stramenopiles</taxon>
        <taxon>Bigyra</taxon>
        <taxon>Labyrinthulomycetes</taxon>
        <taxon>Thraustochytrida</taxon>
        <taxon>Thraustochytriidae</taxon>
        <taxon>Aplanochytrium</taxon>
    </lineage>
</organism>
<protein>
    <recommendedName>
        <fullName evidence="2">COR domain-containing protein</fullName>
    </recommendedName>
</protein>
<feature type="domain" description="COR" evidence="2">
    <location>
        <begin position="3"/>
        <end position="127"/>
    </location>
</feature>
<evidence type="ECO:0000313" key="3">
    <source>
        <dbReference type="EMBL" id="CAE0441853.1"/>
    </source>
</evidence>
<accession>A0A7S3PK06</accession>
<dbReference type="AlphaFoldDB" id="A0A7S3PK06"/>
<dbReference type="InterPro" id="IPR032171">
    <property type="entry name" value="COR-A"/>
</dbReference>